<dbReference type="Proteomes" id="UP000003835">
    <property type="component" value="Unassembled WGS sequence"/>
</dbReference>
<organism evidence="1 2">
    <name type="scientific">Coleofasciculus chthonoplastes PCC 7420</name>
    <dbReference type="NCBI Taxonomy" id="118168"/>
    <lineage>
        <taxon>Bacteria</taxon>
        <taxon>Bacillati</taxon>
        <taxon>Cyanobacteriota</taxon>
        <taxon>Cyanophyceae</taxon>
        <taxon>Coleofasciculales</taxon>
        <taxon>Coleofasciculaceae</taxon>
        <taxon>Coleofasciculus</taxon>
    </lineage>
</organism>
<evidence type="ECO:0000313" key="2">
    <source>
        <dbReference type="Proteomes" id="UP000003835"/>
    </source>
</evidence>
<evidence type="ECO:0000313" key="1">
    <source>
        <dbReference type="EMBL" id="EDX74297.1"/>
    </source>
</evidence>
<proteinExistence type="predicted"/>
<protein>
    <submittedName>
        <fullName evidence="1">Uncharacterized protein</fullName>
    </submittedName>
</protein>
<sequence length="86" mass="9527">MITFSLEPNSVSTSKPWKLQIWLSPKSQAIYYLHDPQQAQSILEFIIAKNNTQTSPIKEQGELSFAGLIPRSLASHQPLKAGACVC</sequence>
<dbReference type="STRING" id="118168.MC7420_3821"/>
<reference evidence="1 2" key="1">
    <citation type="submission" date="2008-07" db="EMBL/GenBank/DDBJ databases">
        <authorList>
            <person name="Tandeau de Marsac N."/>
            <person name="Ferriera S."/>
            <person name="Johnson J."/>
            <person name="Kravitz S."/>
            <person name="Beeson K."/>
            <person name="Sutton G."/>
            <person name="Rogers Y.-H."/>
            <person name="Friedman R."/>
            <person name="Frazier M."/>
            <person name="Venter J.C."/>
        </authorList>
    </citation>
    <scope>NUCLEOTIDE SEQUENCE [LARGE SCALE GENOMIC DNA]</scope>
    <source>
        <strain evidence="1 2">PCC 7420</strain>
    </source>
</reference>
<gene>
    <name evidence="1" type="ORF">MC7420_3821</name>
</gene>
<dbReference type="HOGENOM" id="CLU_2492481_0_0_3"/>
<keyword evidence="2" id="KW-1185">Reference proteome</keyword>
<name>B4VUB8_9CYAN</name>
<dbReference type="AlphaFoldDB" id="B4VUB8"/>
<accession>B4VUB8</accession>
<dbReference type="RefSeq" id="WP_006102140.1">
    <property type="nucleotide sequence ID" value="NZ_DS989853.1"/>
</dbReference>
<dbReference type="EMBL" id="DS989853">
    <property type="protein sequence ID" value="EDX74297.1"/>
    <property type="molecule type" value="Genomic_DNA"/>
</dbReference>